<gene>
    <name evidence="1" type="ORF">CERZMDRAFT_90683</name>
</gene>
<dbReference type="EMBL" id="ML992672">
    <property type="protein sequence ID" value="KAF2212874.1"/>
    <property type="molecule type" value="Genomic_DNA"/>
</dbReference>
<evidence type="ECO:0000313" key="1">
    <source>
        <dbReference type="EMBL" id="KAF2212874.1"/>
    </source>
</evidence>
<accession>A0A6A6FHW5</accession>
<sequence>MRAQPALVHRYTAANQTCYYSSASRNSKVMILIIIHSPPPTNDNANAFVNIDARVKLHHHQPTGNPATACVVLSNNEVKPAYTLAYLHSTAHVEPHMMTGTRLPPPSHQPSRLQYVVPLRTRHCTVVPVPRDQKEYNYYDK</sequence>
<organism evidence="1 2">
    <name type="scientific">Cercospora zeae-maydis SCOH1-5</name>
    <dbReference type="NCBI Taxonomy" id="717836"/>
    <lineage>
        <taxon>Eukaryota</taxon>
        <taxon>Fungi</taxon>
        <taxon>Dikarya</taxon>
        <taxon>Ascomycota</taxon>
        <taxon>Pezizomycotina</taxon>
        <taxon>Dothideomycetes</taxon>
        <taxon>Dothideomycetidae</taxon>
        <taxon>Mycosphaerellales</taxon>
        <taxon>Mycosphaerellaceae</taxon>
        <taxon>Cercospora</taxon>
    </lineage>
</organism>
<proteinExistence type="predicted"/>
<protein>
    <submittedName>
        <fullName evidence="1">Uncharacterized protein</fullName>
    </submittedName>
</protein>
<reference evidence="1" key="1">
    <citation type="journal article" date="2020" name="Stud. Mycol.">
        <title>101 Dothideomycetes genomes: a test case for predicting lifestyles and emergence of pathogens.</title>
        <authorList>
            <person name="Haridas S."/>
            <person name="Albert R."/>
            <person name="Binder M."/>
            <person name="Bloem J."/>
            <person name="Labutti K."/>
            <person name="Salamov A."/>
            <person name="Andreopoulos B."/>
            <person name="Baker S."/>
            <person name="Barry K."/>
            <person name="Bills G."/>
            <person name="Bluhm B."/>
            <person name="Cannon C."/>
            <person name="Castanera R."/>
            <person name="Culley D."/>
            <person name="Daum C."/>
            <person name="Ezra D."/>
            <person name="Gonzalez J."/>
            <person name="Henrissat B."/>
            <person name="Kuo A."/>
            <person name="Liang C."/>
            <person name="Lipzen A."/>
            <person name="Lutzoni F."/>
            <person name="Magnuson J."/>
            <person name="Mondo S."/>
            <person name="Nolan M."/>
            <person name="Ohm R."/>
            <person name="Pangilinan J."/>
            <person name="Park H.-J."/>
            <person name="Ramirez L."/>
            <person name="Alfaro M."/>
            <person name="Sun H."/>
            <person name="Tritt A."/>
            <person name="Yoshinaga Y."/>
            <person name="Zwiers L.-H."/>
            <person name="Turgeon B."/>
            <person name="Goodwin S."/>
            <person name="Spatafora J."/>
            <person name="Crous P."/>
            <person name="Grigoriev I."/>
        </authorList>
    </citation>
    <scope>NUCLEOTIDE SEQUENCE</scope>
    <source>
        <strain evidence="1">SCOH1-5</strain>
    </source>
</reference>
<keyword evidence="2" id="KW-1185">Reference proteome</keyword>
<dbReference type="AlphaFoldDB" id="A0A6A6FHW5"/>
<dbReference type="Proteomes" id="UP000799539">
    <property type="component" value="Unassembled WGS sequence"/>
</dbReference>
<name>A0A6A6FHW5_9PEZI</name>
<evidence type="ECO:0000313" key="2">
    <source>
        <dbReference type="Proteomes" id="UP000799539"/>
    </source>
</evidence>